<accession>A0AAE9F2K5</accession>
<name>A0AAE9F2K5_CAEBR</name>
<dbReference type="Proteomes" id="UP000829354">
    <property type="component" value="Chromosome V"/>
</dbReference>
<reference evidence="1 2" key="1">
    <citation type="submission" date="2022-04" db="EMBL/GenBank/DDBJ databases">
        <title>Chromosome-level reference genomes for two strains of Caenorhabditis briggsae: an improved platform for comparative genomics.</title>
        <authorList>
            <person name="Stevens L."/>
            <person name="Andersen E."/>
        </authorList>
    </citation>
    <scope>NUCLEOTIDE SEQUENCE [LARGE SCALE GENOMIC DNA]</scope>
    <source>
        <strain evidence="1">VX34</strain>
        <tissue evidence="1">Whole-organism</tissue>
    </source>
</reference>
<evidence type="ECO:0000313" key="2">
    <source>
        <dbReference type="Proteomes" id="UP000829354"/>
    </source>
</evidence>
<proteinExistence type="predicted"/>
<gene>
    <name evidence="1" type="ORF">L5515_006863</name>
</gene>
<sequence>MKNTGVDKELCMKLYERQVNHGIRYFLIPYDIPSRDYDNNFHKFSPQVDRMQYDAGKDRLDRGALGGVNEDGLCVLAPRVPPPQLPGLVQEGRTLDWKDLNEEGRMGMGNGPSVSNGELDNGSEVFGLFMIPIFIVMMM</sequence>
<keyword evidence="2" id="KW-1185">Reference proteome</keyword>
<evidence type="ECO:0000313" key="1">
    <source>
        <dbReference type="EMBL" id="UMM33344.1"/>
    </source>
</evidence>
<organism evidence="1 2">
    <name type="scientific">Caenorhabditis briggsae</name>
    <dbReference type="NCBI Taxonomy" id="6238"/>
    <lineage>
        <taxon>Eukaryota</taxon>
        <taxon>Metazoa</taxon>
        <taxon>Ecdysozoa</taxon>
        <taxon>Nematoda</taxon>
        <taxon>Chromadorea</taxon>
        <taxon>Rhabditida</taxon>
        <taxon>Rhabditina</taxon>
        <taxon>Rhabditomorpha</taxon>
        <taxon>Rhabditoidea</taxon>
        <taxon>Rhabditidae</taxon>
        <taxon>Peloderinae</taxon>
        <taxon>Caenorhabditis</taxon>
    </lineage>
</organism>
<dbReference type="EMBL" id="CP092624">
    <property type="protein sequence ID" value="UMM33344.1"/>
    <property type="molecule type" value="Genomic_DNA"/>
</dbReference>
<dbReference type="AlphaFoldDB" id="A0AAE9F2K5"/>
<protein>
    <submittedName>
        <fullName evidence="1">Uncharacterized protein</fullName>
    </submittedName>
</protein>